<reference evidence="9" key="1">
    <citation type="submission" date="2014-05" db="EMBL/GenBank/DDBJ databases">
        <authorList>
            <person name="Chronopoulou M."/>
        </authorList>
    </citation>
    <scope>NUCLEOTIDE SEQUENCE</scope>
    <source>
        <tissue evidence="9">Whole organism</tissue>
    </source>
</reference>
<evidence type="ECO:0000256" key="4">
    <source>
        <dbReference type="ARBA" id="ARBA00022840"/>
    </source>
</evidence>
<dbReference type="FunFam" id="3.30.200.20:FF:000204">
    <property type="entry name" value="Serine/threonine-protein kinase Nek7"/>
    <property type="match status" value="1"/>
</dbReference>
<dbReference type="InterPro" id="IPR000719">
    <property type="entry name" value="Prot_kinase_dom"/>
</dbReference>
<feature type="binding site" evidence="6">
    <location>
        <position position="51"/>
    </location>
    <ligand>
        <name>ATP</name>
        <dbReference type="ChEBI" id="CHEBI:30616"/>
    </ligand>
</feature>
<evidence type="ECO:0000256" key="2">
    <source>
        <dbReference type="ARBA" id="ARBA00022741"/>
    </source>
</evidence>
<dbReference type="EMBL" id="HACA01022635">
    <property type="protein sequence ID" value="CDW39996.1"/>
    <property type="molecule type" value="Transcribed_RNA"/>
</dbReference>
<dbReference type="SUPFAM" id="SSF56112">
    <property type="entry name" value="Protein kinase-like (PK-like)"/>
    <property type="match status" value="1"/>
</dbReference>
<dbReference type="PROSITE" id="PS00108">
    <property type="entry name" value="PROTEIN_KINASE_ST"/>
    <property type="match status" value="1"/>
</dbReference>
<name>A0A0K2UQI2_LEPSM</name>
<keyword evidence="3 9" id="KW-0418">Kinase</keyword>
<dbReference type="AlphaFoldDB" id="A0A0K2UQI2"/>
<evidence type="ECO:0000256" key="6">
    <source>
        <dbReference type="PROSITE-ProRule" id="PRU10141"/>
    </source>
</evidence>
<evidence type="ECO:0000256" key="7">
    <source>
        <dbReference type="RuleBase" id="RU000304"/>
    </source>
</evidence>
<accession>A0A0K2UQI2</accession>
<dbReference type="OMA" id="MHSANIQ"/>
<dbReference type="InterPro" id="IPR017441">
    <property type="entry name" value="Protein_kinase_ATP_BS"/>
</dbReference>
<dbReference type="FunFam" id="1.10.510.10:FF:000148">
    <property type="entry name" value="Serine/threonine-protein kinase Nek7"/>
    <property type="match status" value="1"/>
</dbReference>
<keyword evidence="1" id="KW-0808">Transferase</keyword>
<organism evidence="9">
    <name type="scientific">Lepeophtheirus salmonis</name>
    <name type="common">Salmon louse</name>
    <name type="synonym">Caligus salmonis</name>
    <dbReference type="NCBI Taxonomy" id="72036"/>
    <lineage>
        <taxon>Eukaryota</taxon>
        <taxon>Metazoa</taxon>
        <taxon>Ecdysozoa</taxon>
        <taxon>Arthropoda</taxon>
        <taxon>Crustacea</taxon>
        <taxon>Multicrustacea</taxon>
        <taxon>Hexanauplia</taxon>
        <taxon>Copepoda</taxon>
        <taxon>Siphonostomatoida</taxon>
        <taxon>Caligidae</taxon>
        <taxon>Lepeophtheirus</taxon>
    </lineage>
</organism>
<dbReference type="PANTHER" id="PTHR43289:SF6">
    <property type="entry name" value="SERINE_THREONINE-PROTEIN KINASE NEKL-3"/>
    <property type="match status" value="1"/>
</dbReference>
<dbReference type="GO" id="GO:0005524">
    <property type="term" value="F:ATP binding"/>
    <property type="evidence" value="ECO:0007669"/>
    <property type="project" value="UniProtKB-UniRule"/>
</dbReference>
<evidence type="ECO:0000256" key="1">
    <source>
        <dbReference type="ARBA" id="ARBA00022679"/>
    </source>
</evidence>
<dbReference type="Gene3D" id="3.30.200.20">
    <property type="entry name" value="Phosphorylase Kinase, domain 1"/>
    <property type="match status" value="1"/>
</dbReference>
<proteinExistence type="inferred from homology"/>
<sequence length="320" mass="36379">MSNDLLEFTNQEDSIYGKLENFNVEKRIGKGQFSVVYRAKCKVDKRTVALKKVQILEMMDSKARVDCVKEILLLQQLDHPNVVRYLASFIENNELNIVLELADAGDLSWMIKYFKKSRKLLPEKTIWKYFVQICSALDYMHSKRIMHRDIKPANVFITANGEAKLGDLGLGRFFSSNTMAAHSLVGTPYYMSPERIHEEGYNFKSDIWSLGCLLYEMAALHSPFYGDKMELSSLCQKIEHADYPTLSSELYSDSFISLVDETLQKDPSSRPNAHAVHKRAQSMFQKTNPRSSIASAVSFMALSAADDASRSVNVSQLKKN</sequence>
<evidence type="ECO:0000256" key="3">
    <source>
        <dbReference type="ARBA" id="ARBA00022777"/>
    </source>
</evidence>
<keyword evidence="4 6" id="KW-0067">ATP-binding</keyword>
<dbReference type="InterPro" id="IPR008271">
    <property type="entry name" value="Ser/Thr_kinase_AS"/>
</dbReference>
<keyword evidence="2 6" id="KW-0547">Nucleotide-binding</keyword>
<dbReference type="PIRSF" id="PIRSF000654">
    <property type="entry name" value="Integrin-linked_kinase"/>
    <property type="match status" value="1"/>
</dbReference>
<dbReference type="PROSITE" id="PS50011">
    <property type="entry name" value="PROTEIN_KINASE_DOM"/>
    <property type="match status" value="1"/>
</dbReference>
<dbReference type="SMART" id="SM00220">
    <property type="entry name" value="S_TKc"/>
    <property type="match status" value="1"/>
</dbReference>
<dbReference type="PROSITE" id="PS00107">
    <property type="entry name" value="PROTEIN_KINASE_ATP"/>
    <property type="match status" value="1"/>
</dbReference>
<evidence type="ECO:0000313" key="9">
    <source>
        <dbReference type="EMBL" id="CDW39996.1"/>
    </source>
</evidence>
<dbReference type="InterPro" id="IPR011009">
    <property type="entry name" value="Kinase-like_dom_sf"/>
</dbReference>
<feature type="domain" description="Protein kinase" evidence="8">
    <location>
        <begin position="22"/>
        <end position="284"/>
    </location>
</feature>
<keyword evidence="7" id="KW-0723">Serine/threonine-protein kinase</keyword>
<dbReference type="GO" id="GO:0004674">
    <property type="term" value="F:protein serine/threonine kinase activity"/>
    <property type="evidence" value="ECO:0007669"/>
    <property type="project" value="UniProtKB-KW"/>
</dbReference>
<dbReference type="Pfam" id="PF00069">
    <property type="entry name" value="Pkinase"/>
    <property type="match status" value="1"/>
</dbReference>
<dbReference type="PANTHER" id="PTHR43289">
    <property type="entry name" value="MITOGEN-ACTIVATED PROTEIN KINASE KINASE KINASE 20-RELATED"/>
    <property type="match status" value="1"/>
</dbReference>
<dbReference type="EC" id="2.7.11.34" evidence="5"/>
<evidence type="ECO:0000259" key="8">
    <source>
        <dbReference type="PROSITE" id="PS50011"/>
    </source>
</evidence>
<dbReference type="CDD" id="cd08224">
    <property type="entry name" value="STKc_Nek6_7"/>
    <property type="match status" value="1"/>
</dbReference>
<evidence type="ECO:0000256" key="5">
    <source>
        <dbReference type="ARBA" id="ARBA00039067"/>
    </source>
</evidence>
<dbReference type="Gene3D" id="1.10.510.10">
    <property type="entry name" value="Transferase(Phosphotransferase) domain 1"/>
    <property type="match status" value="1"/>
</dbReference>
<dbReference type="OrthoDB" id="248923at2759"/>
<comment type="similarity">
    <text evidence="7">Belongs to the protein kinase superfamily.</text>
</comment>
<protein>
    <recommendedName>
        <fullName evidence="5">NEK6-subfamily protein kinase</fullName>
        <ecNumber evidence="5">2.7.11.34</ecNumber>
    </recommendedName>
</protein>